<feature type="domain" description="14-3-3" evidence="3">
    <location>
        <begin position="3"/>
        <end position="258"/>
    </location>
</feature>
<gene>
    <name evidence="4" type="ORF">R3P38DRAFT_3005285</name>
</gene>
<dbReference type="SMART" id="SM00101">
    <property type="entry name" value="14_3_3"/>
    <property type="match status" value="1"/>
</dbReference>
<dbReference type="InterPro" id="IPR000308">
    <property type="entry name" value="14-3-3"/>
</dbReference>
<dbReference type="EMBL" id="JAWWNJ010000059">
    <property type="protein sequence ID" value="KAK7013573.1"/>
    <property type="molecule type" value="Genomic_DNA"/>
</dbReference>
<feature type="site" description="Interaction with phosphoserine on interacting protein" evidence="2">
    <location>
        <position position="145"/>
    </location>
</feature>
<reference evidence="4 5" key="1">
    <citation type="journal article" date="2024" name="J Genomics">
        <title>Draft genome sequencing and assembly of Favolaschia claudopus CIRM-BRFM 2984 isolated from oak limbs.</title>
        <authorList>
            <person name="Navarro D."/>
            <person name="Drula E."/>
            <person name="Chaduli D."/>
            <person name="Cazenave R."/>
            <person name="Ahrendt S."/>
            <person name="Wang J."/>
            <person name="Lipzen A."/>
            <person name="Daum C."/>
            <person name="Barry K."/>
            <person name="Grigoriev I.V."/>
            <person name="Favel A."/>
            <person name="Rosso M.N."/>
            <person name="Martin F."/>
        </authorList>
    </citation>
    <scope>NUCLEOTIDE SEQUENCE [LARGE SCALE GENOMIC DNA]</scope>
    <source>
        <strain evidence="4 5">CIRM-BRFM 2984</strain>
    </source>
</reference>
<evidence type="ECO:0000259" key="3">
    <source>
        <dbReference type="SMART" id="SM00101"/>
    </source>
</evidence>
<dbReference type="PANTHER" id="PTHR18860">
    <property type="entry name" value="14-3-3 PROTEIN"/>
    <property type="match status" value="1"/>
</dbReference>
<evidence type="ECO:0000256" key="1">
    <source>
        <dbReference type="ARBA" id="ARBA00006141"/>
    </source>
</evidence>
<proteinExistence type="inferred from homology"/>
<dbReference type="Pfam" id="PF00244">
    <property type="entry name" value="14-3-3"/>
    <property type="match status" value="1"/>
</dbReference>
<dbReference type="PRINTS" id="PR00305">
    <property type="entry name" value="1433ZETA"/>
</dbReference>
<organism evidence="4 5">
    <name type="scientific">Favolaschia claudopus</name>
    <dbReference type="NCBI Taxonomy" id="2862362"/>
    <lineage>
        <taxon>Eukaryota</taxon>
        <taxon>Fungi</taxon>
        <taxon>Dikarya</taxon>
        <taxon>Basidiomycota</taxon>
        <taxon>Agaricomycotina</taxon>
        <taxon>Agaricomycetes</taxon>
        <taxon>Agaricomycetidae</taxon>
        <taxon>Agaricales</taxon>
        <taxon>Marasmiineae</taxon>
        <taxon>Mycenaceae</taxon>
        <taxon>Favolaschia</taxon>
    </lineage>
</organism>
<dbReference type="Gene3D" id="1.20.190.20">
    <property type="entry name" value="14-3-3 domain"/>
    <property type="match status" value="1"/>
</dbReference>
<dbReference type="InterPro" id="IPR023410">
    <property type="entry name" value="14-3-3_domain"/>
</dbReference>
<evidence type="ECO:0000313" key="5">
    <source>
        <dbReference type="Proteomes" id="UP001362999"/>
    </source>
</evidence>
<keyword evidence="5" id="KW-1185">Reference proteome</keyword>
<feature type="site" description="Interaction with phosphoserine on interacting protein" evidence="2">
    <location>
        <position position="56"/>
    </location>
</feature>
<accession>A0AAW0AK47</accession>
<sequence length="259" mass="28763">MSREQSMHLARLADKANRFGDMLEYMKAVVTSGIDLTSEERNLFCAAYKMTVDSHRRSWKVITSVEKSGEVTGHPIHLALARKCKAKIEKDLTQTCEEVLHTLETQLISGAISHEAQVFSQKMCVSCVRSVATLKHSIRAGDYYRYLAEVAAAQGLAQSSLEAYTRANAISAIHLAPTNPIRLGLTLNLSVYYYEIAKSFSMARDTAILAIDSAIPLLESLTEAKAPTFYDAVLPIQILQLNLARWTFNMSVDGMEEEP</sequence>
<dbReference type="InterPro" id="IPR036815">
    <property type="entry name" value="14-3-3_dom_sf"/>
</dbReference>
<dbReference type="AlphaFoldDB" id="A0AAW0AK47"/>
<comment type="similarity">
    <text evidence="1">Belongs to the 14-3-3 family.</text>
</comment>
<dbReference type="SUPFAM" id="SSF48445">
    <property type="entry name" value="14-3-3 protein"/>
    <property type="match status" value="1"/>
</dbReference>
<evidence type="ECO:0000256" key="2">
    <source>
        <dbReference type="PIRSR" id="PIRSR000868-1"/>
    </source>
</evidence>
<dbReference type="PIRSF" id="PIRSF000868">
    <property type="entry name" value="14-3-3"/>
    <property type="match status" value="1"/>
</dbReference>
<protein>
    <submittedName>
        <fullName evidence="4">Protein BMH2</fullName>
    </submittedName>
</protein>
<dbReference type="Proteomes" id="UP001362999">
    <property type="component" value="Unassembled WGS sequence"/>
</dbReference>
<evidence type="ECO:0000313" key="4">
    <source>
        <dbReference type="EMBL" id="KAK7013573.1"/>
    </source>
</evidence>
<comment type="caution">
    <text evidence="4">The sequence shown here is derived from an EMBL/GenBank/DDBJ whole genome shotgun (WGS) entry which is preliminary data.</text>
</comment>
<name>A0AAW0AK47_9AGAR</name>